<proteinExistence type="predicted"/>
<feature type="signal peptide" evidence="1">
    <location>
        <begin position="1"/>
        <end position="18"/>
    </location>
</feature>
<protein>
    <submittedName>
        <fullName evidence="2">Uncharacterized protein</fullName>
    </submittedName>
</protein>
<evidence type="ECO:0000256" key="1">
    <source>
        <dbReference type="SAM" id="SignalP"/>
    </source>
</evidence>
<gene>
    <name evidence="2" type="ORF">CDD82_2016</name>
</gene>
<dbReference type="EMBL" id="NJEU01000167">
    <property type="protein sequence ID" value="PHH80032.1"/>
    <property type="molecule type" value="Genomic_DNA"/>
</dbReference>
<accession>A0A2C5ZJW8</accession>
<feature type="chain" id="PRO_5012293331" evidence="1">
    <location>
        <begin position="19"/>
        <end position="114"/>
    </location>
</feature>
<evidence type="ECO:0000313" key="3">
    <source>
        <dbReference type="Proteomes" id="UP000224854"/>
    </source>
</evidence>
<dbReference type="AlphaFoldDB" id="A0A2C5ZJW8"/>
<dbReference type="Proteomes" id="UP000224854">
    <property type="component" value="Unassembled WGS sequence"/>
</dbReference>
<keyword evidence="1" id="KW-0732">Signal</keyword>
<sequence length="114" mass="11646">MVSLRSFIAVALAGLVSAQAIPGDDGYPIVLTNANAPPTATQCTTVLPLFPHITMGPTRTVWTSTATHTQSIDCAGCSKLTISYLPLGVPPVAIFKTTVTAATPTTTTVLACGS</sequence>
<comment type="caution">
    <text evidence="2">The sequence shown here is derived from an EMBL/GenBank/DDBJ whole genome shotgun (WGS) entry which is preliminary data.</text>
</comment>
<reference evidence="2 3" key="1">
    <citation type="submission" date="2017-06" db="EMBL/GenBank/DDBJ databases">
        <title>Ant-infecting Ophiocordyceps genomes reveal a high diversity of potential behavioral manipulation genes and a possible major role for enterotoxins.</title>
        <authorList>
            <person name="De Bekker C."/>
            <person name="Evans H.C."/>
            <person name="Brachmann A."/>
            <person name="Hughes D.P."/>
        </authorList>
    </citation>
    <scope>NUCLEOTIDE SEQUENCE [LARGE SCALE GENOMIC DNA]</scope>
    <source>
        <strain evidence="2 3">1348a</strain>
    </source>
</reference>
<keyword evidence="3" id="KW-1185">Reference proteome</keyword>
<name>A0A2C5ZJW8_9HYPO</name>
<dbReference type="OrthoDB" id="4926787at2759"/>
<evidence type="ECO:0000313" key="2">
    <source>
        <dbReference type="EMBL" id="PHH80032.1"/>
    </source>
</evidence>
<organism evidence="2 3">
    <name type="scientific">Ophiocordyceps australis</name>
    <dbReference type="NCBI Taxonomy" id="1399860"/>
    <lineage>
        <taxon>Eukaryota</taxon>
        <taxon>Fungi</taxon>
        <taxon>Dikarya</taxon>
        <taxon>Ascomycota</taxon>
        <taxon>Pezizomycotina</taxon>
        <taxon>Sordariomycetes</taxon>
        <taxon>Hypocreomycetidae</taxon>
        <taxon>Hypocreales</taxon>
        <taxon>Ophiocordycipitaceae</taxon>
        <taxon>Ophiocordyceps</taxon>
    </lineage>
</organism>